<keyword evidence="1 6" id="KW-0690">Ribosome biogenesis</keyword>
<proteinExistence type="inferred from homology"/>
<comment type="caution">
    <text evidence="9">The sequence shown here is derived from an EMBL/GenBank/DDBJ whole genome shotgun (WGS) entry which is preliminary data.</text>
</comment>
<dbReference type="OrthoDB" id="10251381at2759"/>
<organism evidence="9 10">
    <name type="scientific">Absidia repens</name>
    <dbReference type="NCBI Taxonomy" id="90262"/>
    <lineage>
        <taxon>Eukaryota</taxon>
        <taxon>Fungi</taxon>
        <taxon>Fungi incertae sedis</taxon>
        <taxon>Mucoromycota</taxon>
        <taxon>Mucoromycotina</taxon>
        <taxon>Mucoromycetes</taxon>
        <taxon>Mucorales</taxon>
        <taxon>Cunninghamellaceae</taxon>
        <taxon>Absidia</taxon>
    </lineage>
</organism>
<dbReference type="InterPro" id="IPR001680">
    <property type="entry name" value="WD40_rpt"/>
</dbReference>
<evidence type="ECO:0000256" key="3">
    <source>
        <dbReference type="ARBA" id="ARBA00022574"/>
    </source>
</evidence>
<keyword evidence="4" id="KW-0677">Repeat</keyword>
<evidence type="ECO:0000256" key="6">
    <source>
        <dbReference type="HAMAP-Rule" id="MF_03029"/>
    </source>
</evidence>
<evidence type="ECO:0000259" key="8">
    <source>
        <dbReference type="Pfam" id="PF08154"/>
    </source>
</evidence>
<dbReference type="Pfam" id="PF08154">
    <property type="entry name" value="NLE"/>
    <property type="match status" value="1"/>
</dbReference>
<gene>
    <name evidence="6" type="primary">YTM1</name>
    <name evidence="9" type="ORF">BCR42DRAFT_425412</name>
</gene>
<feature type="repeat" description="WD" evidence="7">
    <location>
        <begin position="136"/>
        <end position="180"/>
    </location>
</feature>
<dbReference type="GO" id="GO:0110136">
    <property type="term" value="P:protein-RNA complex remodeling"/>
    <property type="evidence" value="ECO:0007669"/>
    <property type="project" value="EnsemblFungi"/>
</dbReference>
<dbReference type="GO" id="GO:0051276">
    <property type="term" value="P:chromosome organization"/>
    <property type="evidence" value="ECO:0007669"/>
    <property type="project" value="EnsemblFungi"/>
</dbReference>
<dbReference type="HAMAP" id="MF_03029">
    <property type="entry name" value="WDR12"/>
    <property type="match status" value="1"/>
</dbReference>
<evidence type="ECO:0000256" key="4">
    <source>
        <dbReference type="ARBA" id="ARBA00022737"/>
    </source>
</evidence>
<dbReference type="Proteomes" id="UP000193560">
    <property type="component" value="Unassembled WGS sequence"/>
</dbReference>
<dbReference type="STRING" id="90262.A0A1X2I4D5"/>
<dbReference type="InterPro" id="IPR019775">
    <property type="entry name" value="WD40_repeat_CS"/>
</dbReference>
<dbReference type="PROSITE" id="PS00678">
    <property type="entry name" value="WD_REPEATS_1"/>
    <property type="match status" value="2"/>
</dbReference>
<dbReference type="PRINTS" id="PR00320">
    <property type="entry name" value="GPROTEINBRPT"/>
</dbReference>
<feature type="repeat" description="WD" evidence="7">
    <location>
        <begin position="97"/>
        <end position="127"/>
    </location>
</feature>
<dbReference type="SMART" id="SM00320">
    <property type="entry name" value="WD40"/>
    <property type="match status" value="7"/>
</dbReference>
<dbReference type="GO" id="GO:0070545">
    <property type="term" value="C:PeBoW complex"/>
    <property type="evidence" value="ECO:0007669"/>
    <property type="project" value="EnsemblFungi"/>
</dbReference>
<feature type="domain" description="NLE" evidence="8">
    <location>
        <begin position="8"/>
        <end position="70"/>
    </location>
</feature>
<feature type="repeat" description="WD" evidence="7">
    <location>
        <begin position="251"/>
        <end position="293"/>
    </location>
</feature>
<keyword evidence="3 7" id="KW-0853">WD repeat</keyword>
<keyword evidence="5 6" id="KW-0539">Nucleus</keyword>
<dbReference type="PANTHER" id="PTHR19855">
    <property type="entry name" value="WD40 REPEAT PROTEIN 12, 37"/>
    <property type="match status" value="1"/>
</dbReference>
<dbReference type="SUPFAM" id="SSF50978">
    <property type="entry name" value="WD40 repeat-like"/>
    <property type="match status" value="1"/>
</dbReference>
<dbReference type="CDD" id="cd00200">
    <property type="entry name" value="WD40"/>
    <property type="match status" value="1"/>
</dbReference>
<keyword evidence="10" id="KW-1185">Reference proteome</keyword>
<dbReference type="InterPro" id="IPR028599">
    <property type="entry name" value="WDR12/Ytm1"/>
</dbReference>
<feature type="repeat" description="WD" evidence="7">
    <location>
        <begin position="293"/>
        <end position="334"/>
    </location>
</feature>
<evidence type="ECO:0000256" key="2">
    <source>
        <dbReference type="ARBA" id="ARBA00022552"/>
    </source>
</evidence>
<comment type="function">
    <text evidence="6">Component of the NOP7 complex, which is required for maturation of the 25S and 5.8S ribosomal RNAs and formation of the 60S ribosome.</text>
</comment>
<sequence>MSSDQEQVQVRFVTKQQQYAVKDAAILVPADFKRYGLSEIINNLLGLEKPIPFEFLIDGEILRASIADYLTGQQLSTENLVTIEYMESMLPPTPLTSYQHDDWISSVQGYESFFLTGSYDNMVRLWNSSGECTNTLIGHTEAVKSVKFGPSTSNSMMLFSAGLDHTALAWQVSDDNEELLYECQGHEAAIESLAVNSTKSHLATASADATIKIWTTNVPSEDEATIKESAPKKKRRTEQKSRLTKAQAVTLNGHVGAVNAVDFDSADGNIVYSGGWDHSIRSWDIEQQVNTTTKNCEKVVLDVDYSGDARLIATGHTDNLVRLWDPRSEDGVNVKLALRGHKGWVSSVSWAPHSPYSLCSGSYDGSIRIWDIRSKGPVYTLEEQDHPKVLAVDWCGDRIISGGEDKKLGLFQAKAF</sequence>
<dbReference type="InterPro" id="IPR036322">
    <property type="entry name" value="WD40_repeat_dom_sf"/>
</dbReference>
<keyword evidence="2 6" id="KW-0698">rRNA processing</keyword>
<evidence type="ECO:0000256" key="7">
    <source>
        <dbReference type="PROSITE-ProRule" id="PRU00221"/>
    </source>
</evidence>
<dbReference type="Gene3D" id="2.130.10.10">
    <property type="entry name" value="YVTN repeat-like/Quinoprotein amine dehydrogenase"/>
    <property type="match status" value="1"/>
</dbReference>
<evidence type="ECO:0000256" key="5">
    <source>
        <dbReference type="ARBA" id="ARBA00023242"/>
    </source>
</evidence>
<evidence type="ECO:0000256" key="1">
    <source>
        <dbReference type="ARBA" id="ARBA00022517"/>
    </source>
</evidence>
<dbReference type="InterPro" id="IPR020472">
    <property type="entry name" value="WD40_PAC1"/>
</dbReference>
<dbReference type="EMBL" id="MCGE01000032">
    <property type="protein sequence ID" value="ORZ08187.1"/>
    <property type="molecule type" value="Genomic_DNA"/>
</dbReference>
<comment type="similarity">
    <text evidence="6">Belongs to the WD repeat WDR12/YTM1 family.</text>
</comment>
<dbReference type="GO" id="GO:0000463">
    <property type="term" value="P:maturation of LSU-rRNA from tricistronic rRNA transcript (SSU-rRNA, 5.8S rRNA, LSU-rRNA)"/>
    <property type="evidence" value="ECO:0007669"/>
    <property type="project" value="UniProtKB-UniRule"/>
</dbReference>
<protein>
    <recommendedName>
        <fullName evidence="6">Ribosome biogenesis protein YTM1</fullName>
    </recommendedName>
</protein>
<dbReference type="GO" id="GO:0043021">
    <property type="term" value="F:ribonucleoprotein complex binding"/>
    <property type="evidence" value="ECO:0007669"/>
    <property type="project" value="UniProtKB-UniRule"/>
</dbReference>
<evidence type="ECO:0000313" key="10">
    <source>
        <dbReference type="Proteomes" id="UP000193560"/>
    </source>
</evidence>
<dbReference type="GO" id="GO:0005654">
    <property type="term" value="C:nucleoplasm"/>
    <property type="evidence" value="ECO:0007669"/>
    <property type="project" value="UniProtKB-SubCell"/>
</dbReference>
<dbReference type="GO" id="GO:0030687">
    <property type="term" value="C:preribosome, large subunit precursor"/>
    <property type="evidence" value="ECO:0007669"/>
    <property type="project" value="UniProtKB-UniRule"/>
</dbReference>
<dbReference type="PROSITE" id="PS50082">
    <property type="entry name" value="WD_REPEATS_2"/>
    <property type="match status" value="6"/>
</dbReference>
<comment type="subunit">
    <text evidence="6">Component of the NOP7 complex, composed of ERB1, NOP7 and YTM1. Within the NOP7 complex ERB1 appears to interact directly with NOP7 and YTM1. The NOP7 complex also associates with the 66S pre-ribosome.</text>
</comment>
<dbReference type="Pfam" id="PF00400">
    <property type="entry name" value="WD40"/>
    <property type="match status" value="6"/>
</dbReference>
<dbReference type="PROSITE" id="PS50294">
    <property type="entry name" value="WD_REPEATS_REGION"/>
    <property type="match status" value="3"/>
</dbReference>
<dbReference type="InterPro" id="IPR015943">
    <property type="entry name" value="WD40/YVTN_repeat-like_dom_sf"/>
</dbReference>
<feature type="repeat" description="WD" evidence="7">
    <location>
        <begin position="183"/>
        <end position="214"/>
    </location>
</feature>
<name>A0A1X2I4D5_9FUNG</name>
<dbReference type="AlphaFoldDB" id="A0A1X2I4D5"/>
<comment type="subcellular location">
    <subcellularLocation>
        <location evidence="6">Nucleus</location>
        <location evidence="6">Nucleolus</location>
    </subcellularLocation>
    <subcellularLocation>
        <location evidence="6">Nucleus</location>
        <location evidence="6">Nucleoplasm</location>
    </subcellularLocation>
</comment>
<dbReference type="InterPro" id="IPR012972">
    <property type="entry name" value="NLE"/>
</dbReference>
<dbReference type="PANTHER" id="PTHR19855:SF11">
    <property type="entry name" value="RIBOSOME BIOGENESIS PROTEIN WDR12"/>
    <property type="match status" value="1"/>
</dbReference>
<feature type="repeat" description="WD" evidence="7">
    <location>
        <begin position="338"/>
        <end position="380"/>
    </location>
</feature>
<evidence type="ECO:0000313" key="9">
    <source>
        <dbReference type="EMBL" id="ORZ08187.1"/>
    </source>
</evidence>
<reference evidence="9 10" key="1">
    <citation type="submission" date="2016-07" db="EMBL/GenBank/DDBJ databases">
        <title>Pervasive Adenine N6-methylation of Active Genes in Fungi.</title>
        <authorList>
            <consortium name="DOE Joint Genome Institute"/>
            <person name="Mondo S.J."/>
            <person name="Dannebaum R.O."/>
            <person name="Kuo R.C."/>
            <person name="Labutti K."/>
            <person name="Haridas S."/>
            <person name="Kuo A."/>
            <person name="Salamov A."/>
            <person name="Ahrendt S.R."/>
            <person name="Lipzen A."/>
            <person name="Sullivan W."/>
            <person name="Andreopoulos W.B."/>
            <person name="Clum A."/>
            <person name="Lindquist E."/>
            <person name="Daum C."/>
            <person name="Ramamoorthy G.K."/>
            <person name="Gryganskyi A."/>
            <person name="Culley D."/>
            <person name="Magnuson J.K."/>
            <person name="James T.Y."/>
            <person name="O'Malley M.A."/>
            <person name="Stajich J.E."/>
            <person name="Spatafora J.W."/>
            <person name="Visel A."/>
            <person name="Grigoriev I.V."/>
        </authorList>
    </citation>
    <scope>NUCLEOTIDE SEQUENCE [LARGE SCALE GENOMIC DNA]</scope>
    <source>
        <strain evidence="9 10">NRRL 1336</strain>
    </source>
</reference>
<dbReference type="GO" id="GO:0000466">
    <property type="term" value="P:maturation of 5.8S rRNA from tricistronic rRNA transcript (SSU-rRNA, 5.8S rRNA, LSU-rRNA)"/>
    <property type="evidence" value="ECO:0007669"/>
    <property type="project" value="UniProtKB-UniRule"/>
</dbReference>
<accession>A0A1X2I4D5</accession>